<feature type="domain" description="CBS" evidence="11">
    <location>
        <begin position="220"/>
        <end position="280"/>
    </location>
</feature>
<keyword evidence="5 8" id="KW-1133">Transmembrane helix</keyword>
<evidence type="ECO:0000313" key="14">
    <source>
        <dbReference type="Proteomes" id="UP000199341"/>
    </source>
</evidence>
<keyword evidence="6 8" id="KW-0472">Membrane</keyword>
<evidence type="ECO:0000256" key="3">
    <source>
        <dbReference type="ARBA" id="ARBA00022692"/>
    </source>
</evidence>
<dbReference type="RefSeq" id="WP_093787772.1">
    <property type="nucleotide sequence ID" value="NZ_FNIE01000018.1"/>
</dbReference>
<dbReference type="EMBL" id="FNIE01000018">
    <property type="protein sequence ID" value="SDP14539.1"/>
    <property type="molecule type" value="Genomic_DNA"/>
</dbReference>
<evidence type="ECO:0000256" key="7">
    <source>
        <dbReference type="PROSITE-ProRule" id="PRU00703"/>
    </source>
</evidence>
<feature type="domain" description="CBS" evidence="11">
    <location>
        <begin position="284"/>
        <end position="341"/>
    </location>
</feature>
<dbReference type="SMART" id="SM00116">
    <property type="entry name" value="CBS"/>
    <property type="match status" value="2"/>
</dbReference>
<evidence type="ECO:0000256" key="2">
    <source>
        <dbReference type="ARBA" id="ARBA00022475"/>
    </source>
</evidence>
<dbReference type="CDD" id="cd04590">
    <property type="entry name" value="CBS_pair_CorC_HlyC_assoc"/>
    <property type="match status" value="1"/>
</dbReference>
<keyword evidence="3 8" id="KW-0812">Transmembrane</keyword>
<proteinExistence type="predicted"/>
<feature type="domain" description="CNNM transmembrane" evidence="12">
    <location>
        <begin position="1"/>
        <end position="200"/>
    </location>
</feature>
<feature type="transmembrane region" description="Helical" evidence="10">
    <location>
        <begin position="56"/>
        <end position="76"/>
    </location>
</feature>
<evidence type="ECO:0000256" key="9">
    <source>
        <dbReference type="SAM" id="MobiDB-lite"/>
    </source>
</evidence>
<dbReference type="AlphaFoldDB" id="A0A1H0QCW5"/>
<dbReference type="InterPro" id="IPR000644">
    <property type="entry name" value="CBS_dom"/>
</dbReference>
<dbReference type="InterPro" id="IPR046342">
    <property type="entry name" value="CBS_dom_sf"/>
</dbReference>
<feature type="region of interest" description="Disordered" evidence="9">
    <location>
        <begin position="342"/>
        <end position="364"/>
    </location>
</feature>
<dbReference type="GO" id="GO:0005886">
    <property type="term" value="C:plasma membrane"/>
    <property type="evidence" value="ECO:0007669"/>
    <property type="project" value="UniProtKB-SubCell"/>
</dbReference>
<dbReference type="Pfam" id="PF00571">
    <property type="entry name" value="CBS"/>
    <property type="match status" value="2"/>
</dbReference>
<evidence type="ECO:0000256" key="6">
    <source>
        <dbReference type="ARBA" id="ARBA00023136"/>
    </source>
</evidence>
<keyword evidence="2" id="KW-1003">Cell membrane</keyword>
<dbReference type="PANTHER" id="PTHR43099">
    <property type="entry name" value="UPF0053 PROTEIN YRKA"/>
    <property type="match status" value="1"/>
</dbReference>
<dbReference type="Pfam" id="PF01595">
    <property type="entry name" value="CNNM"/>
    <property type="match status" value="1"/>
</dbReference>
<evidence type="ECO:0000256" key="8">
    <source>
        <dbReference type="PROSITE-ProRule" id="PRU01193"/>
    </source>
</evidence>
<keyword evidence="14" id="KW-1185">Reference proteome</keyword>
<dbReference type="Gene3D" id="3.10.580.10">
    <property type="entry name" value="CBS-domain"/>
    <property type="match status" value="1"/>
</dbReference>
<dbReference type="InterPro" id="IPR051676">
    <property type="entry name" value="UPF0053_domain"/>
</dbReference>
<evidence type="ECO:0000259" key="12">
    <source>
        <dbReference type="PROSITE" id="PS51846"/>
    </source>
</evidence>
<dbReference type="SUPFAM" id="SSF54631">
    <property type="entry name" value="CBS-domain pair"/>
    <property type="match status" value="1"/>
</dbReference>
<protein>
    <submittedName>
        <fullName evidence="13">Hemolysin, contains CBS domains</fullName>
    </submittedName>
</protein>
<dbReference type="PROSITE" id="PS51846">
    <property type="entry name" value="CNNM"/>
    <property type="match status" value="1"/>
</dbReference>
<evidence type="ECO:0000256" key="4">
    <source>
        <dbReference type="ARBA" id="ARBA00022737"/>
    </source>
</evidence>
<gene>
    <name evidence="13" type="ORF">SAMN05216259_11847</name>
</gene>
<keyword evidence="4" id="KW-0677">Repeat</keyword>
<keyword evidence="7" id="KW-0129">CBS domain</keyword>
<organism evidence="13 14">
    <name type="scientific">Actinacidiphila guanduensis</name>
    <dbReference type="NCBI Taxonomy" id="310781"/>
    <lineage>
        <taxon>Bacteria</taxon>
        <taxon>Bacillati</taxon>
        <taxon>Actinomycetota</taxon>
        <taxon>Actinomycetes</taxon>
        <taxon>Kitasatosporales</taxon>
        <taxon>Streptomycetaceae</taxon>
        <taxon>Actinacidiphila</taxon>
    </lineage>
</organism>
<evidence type="ECO:0000313" key="13">
    <source>
        <dbReference type="EMBL" id="SDP14539.1"/>
    </source>
</evidence>
<evidence type="ECO:0000259" key="11">
    <source>
        <dbReference type="PROSITE" id="PS51371"/>
    </source>
</evidence>
<dbReference type="OrthoDB" id="110231at2"/>
<accession>A0A1H0QCW5</accession>
<evidence type="ECO:0000256" key="5">
    <source>
        <dbReference type="ARBA" id="ARBA00022989"/>
    </source>
</evidence>
<evidence type="ECO:0000256" key="10">
    <source>
        <dbReference type="SAM" id="Phobius"/>
    </source>
</evidence>
<evidence type="ECO:0000256" key="1">
    <source>
        <dbReference type="ARBA" id="ARBA00004651"/>
    </source>
</evidence>
<dbReference type="InterPro" id="IPR044751">
    <property type="entry name" value="Ion_transp-like_CBS"/>
</dbReference>
<dbReference type="InterPro" id="IPR002550">
    <property type="entry name" value="CNNM"/>
</dbReference>
<name>A0A1H0QCW5_9ACTN</name>
<reference evidence="13 14" key="1">
    <citation type="submission" date="2016-10" db="EMBL/GenBank/DDBJ databases">
        <authorList>
            <person name="de Groot N.N."/>
        </authorList>
    </citation>
    <scope>NUCLEOTIDE SEQUENCE [LARGE SCALE GENOMIC DNA]</scope>
    <source>
        <strain evidence="13 14">CGMCC 4.2022</strain>
    </source>
</reference>
<comment type="subcellular location">
    <subcellularLocation>
        <location evidence="1">Cell membrane</location>
        <topology evidence="1">Multi-pass membrane protein</topology>
    </subcellularLocation>
</comment>
<dbReference type="STRING" id="310781.SAMN05216259_11847"/>
<dbReference type="Proteomes" id="UP000199341">
    <property type="component" value="Unassembled WGS sequence"/>
</dbReference>
<dbReference type="PROSITE" id="PS51371">
    <property type="entry name" value="CBS"/>
    <property type="match status" value="2"/>
</dbReference>
<sequence length="364" mass="39083">MSALQLLFAVLLVLGNGFFVGAEFALVSVRRSQIEPLAESNRPARTVLYGLEHLPQMMAAAQFGVTVCSLTLGAVAEPTVAHLLEPVFSAVHVPDDLVHPVGYVLALALVVFLHLVIGEMVPKNLAMADPEKAALRLAPGLVAFARVFRPVISVLGSCARLILRAFKVEPKDEVDAVFTSAELTVLVEDARAAGLLDPDEQERLEDALELGTRSVTEVLLTPDELVTLGPGVTAREVEELTVRTGYSRFPVADQPGPGARYLGYLHVKDVLDVEDADRPVPQRLWRPMTTLRADLPLDDALTAMRRAATHLASVTDASGRVLGLVAMEDVLEMLVGEVRDPAHRPLPEVPGPAHGGATPGELVR</sequence>
<dbReference type="PANTHER" id="PTHR43099:SF5">
    <property type="entry name" value="HLYC_CORC FAMILY TRANSPORTER"/>
    <property type="match status" value="1"/>
</dbReference>
<feature type="transmembrane region" description="Helical" evidence="10">
    <location>
        <begin position="97"/>
        <end position="117"/>
    </location>
</feature>